<keyword evidence="13" id="KW-1185">Reference proteome</keyword>
<dbReference type="PROSITE" id="PS00623">
    <property type="entry name" value="GMC_OXRED_1"/>
    <property type="match status" value="1"/>
</dbReference>
<dbReference type="InterPro" id="IPR000172">
    <property type="entry name" value="GMC_OxRdtase_N"/>
</dbReference>
<dbReference type="PROSITE" id="PS00624">
    <property type="entry name" value="GMC_OXRED_2"/>
    <property type="match status" value="1"/>
</dbReference>
<evidence type="ECO:0000256" key="1">
    <source>
        <dbReference type="ARBA" id="ARBA00001974"/>
    </source>
</evidence>
<dbReference type="GO" id="GO:0050660">
    <property type="term" value="F:flavin adenine dinucleotide binding"/>
    <property type="evidence" value="ECO:0007669"/>
    <property type="project" value="InterPro"/>
</dbReference>
<proteinExistence type="inferred from homology"/>
<gene>
    <name evidence="12" type="primary">betA</name>
    <name evidence="12" type="ORF">GG681_09225</name>
</gene>
<evidence type="ECO:0000259" key="11">
    <source>
        <dbReference type="PROSITE" id="PS00624"/>
    </source>
</evidence>
<dbReference type="InterPro" id="IPR007867">
    <property type="entry name" value="GMC_OxRtase_C"/>
</dbReference>
<dbReference type="Gene3D" id="3.30.560.10">
    <property type="entry name" value="Glucose Oxidase, domain 3"/>
    <property type="match status" value="1"/>
</dbReference>
<evidence type="ECO:0000256" key="7">
    <source>
        <dbReference type="PIRSR" id="PIRSR000137-2"/>
    </source>
</evidence>
<evidence type="ECO:0000256" key="3">
    <source>
        <dbReference type="ARBA" id="ARBA00022630"/>
    </source>
</evidence>
<comment type="pathway">
    <text evidence="9">Amine and polyamine biosynthesis; betaine biosynthesis via choline pathway; betaine aldehyde from choline (cytochrome c reductase route): step 1/1.</text>
</comment>
<dbReference type="AlphaFoldDB" id="A0A844AY01"/>
<evidence type="ECO:0000259" key="10">
    <source>
        <dbReference type="PROSITE" id="PS00623"/>
    </source>
</evidence>
<sequence>MNADYVIVGAGSAGCAMAYRLSEAGKKVLVIEHGGSDAGPFIQMPGALSYPMNMARYDWGYKSQPEPGLGNRQLVTPRGKVIGGSSSINGMVYVRGHAGDYNHWAEAGAQGWSYADVLPYFKRMETWHDCGQGGDPDWRGKDGPLHISRGPRDNPLHAAFVKAGEQAGYPVTSDYNGEQQEGFGPMEMTVYRGQRWSAANAYLKPALKRDNCTLIRALARKVAIEDGRAVGVEVERGGKIEVIRANAEVILSASSLNSPKLLMLSGIGPAAHLAEHGIEVIADRPGVGQNLQDHLEFYFQYACTQPITLFKYWNLFGKAWVGAQWMLTKTGLGASNQFESAAFIRSGKGVEYPDIQYHFLPIAVRYDGQAAAEGHGFQAHVGPMRSPSRGAVTLASSDPNADPNIFFNYMSTEQDWIDFRKCIRLTREIFGQDAITPFIKHEIQPGDALQSDDELDGFIREHAESAYHPCGTCKMGAADDPMAVVDPECRVIGVEGLRVADSSIFPRITNGNLNGPSIMTGEKASDHILGRRLPSSNAEAWFNPNWAESQR</sequence>
<comment type="similarity">
    <text evidence="2 8">Belongs to the GMC oxidoreductase family.</text>
</comment>
<reference evidence="12 13" key="1">
    <citation type="submission" date="2019-10" db="EMBL/GenBank/DDBJ databases">
        <title>Epibacterium sp. nov., isolated from seawater.</title>
        <authorList>
            <person name="Zhang X."/>
            <person name="Li N."/>
        </authorList>
    </citation>
    <scope>NUCLEOTIDE SEQUENCE [LARGE SCALE GENOMIC DNA]</scope>
    <source>
        <strain evidence="12 13">SM1969</strain>
    </source>
</reference>
<dbReference type="Pfam" id="PF05199">
    <property type="entry name" value="GMC_oxred_C"/>
    <property type="match status" value="1"/>
</dbReference>
<dbReference type="PANTHER" id="PTHR11552">
    <property type="entry name" value="GLUCOSE-METHANOL-CHOLINE GMC OXIDOREDUCTASE"/>
    <property type="match status" value="1"/>
</dbReference>
<comment type="catalytic activity">
    <reaction evidence="9">
        <text>choline + A = betaine aldehyde + AH2</text>
        <dbReference type="Rhea" id="RHEA:17433"/>
        <dbReference type="ChEBI" id="CHEBI:13193"/>
        <dbReference type="ChEBI" id="CHEBI:15354"/>
        <dbReference type="ChEBI" id="CHEBI:15710"/>
        <dbReference type="ChEBI" id="CHEBI:17499"/>
        <dbReference type="EC" id="1.1.99.1"/>
    </reaction>
</comment>
<dbReference type="SUPFAM" id="SSF51905">
    <property type="entry name" value="FAD/NAD(P)-binding domain"/>
    <property type="match status" value="1"/>
</dbReference>
<organism evidence="12 13">
    <name type="scientific">Tritonibacter aquimaris</name>
    <dbReference type="NCBI Taxonomy" id="2663379"/>
    <lineage>
        <taxon>Bacteria</taxon>
        <taxon>Pseudomonadati</taxon>
        <taxon>Pseudomonadota</taxon>
        <taxon>Alphaproteobacteria</taxon>
        <taxon>Rhodobacterales</taxon>
        <taxon>Paracoccaceae</taxon>
        <taxon>Tritonibacter</taxon>
    </lineage>
</organism>
<keyword evidence="4 7" id="KW-0274">FAD</keyword>
<accession>A0A844AY01</accession>
<dbReference type="Proteomes" id="UP000436694">
    <property type="component" value="Unassembled WGS sequence"/>
</dbReference>
<feature type="domain" description="Glucose-methanol-choline oxidoreductase N-terminal" evidence="10">
    <location>
        <begin position="79"/>
        <end position="102"/>
    </location>
</feature>
<evidence type="ECO:0000256" key="4">
    <source>
        <dbReference type="ARBA" id="ARBA00022827"/>
    </source>
</evidence>
<dbReference type="EC" id="1.1.99.1" evidence="6 9"/>
<dbReference type="GO" id="GO:0019285">
    <property type="term" value="P:glycine betaine biosynthetic process from choline"/>
    <property type="evidence" value="ECO:0007669"/>
    <property type="project" value="UniProtKB-UniRule"/>
</dbReference>
<dbReference type="NCBIfam" id="TIGR01810">
    <property type="entry name" value="betA"/>
    <property type="match status" value="1"/>
</dbReference>
<dbReference type="SUPFAM" id="SSF54373">
    <property type="entry name" value="FAD-linked reductases, C-terminal domain"/>
    <property type="match status" value="1"/>
</dbReference>
<dbReference type="GO" id="GO:0008812">
    <property type="term" value="F:choline dehydrogenase activity"/>
    <property type="evidence" value="ECO:0007669"/>
    <property type="project" value="UniProtKB-UniRule"/>
</dbReference>
<dbReference type="Pfam" id="PF00732">
    <property type="entry name" value="GMC_oxred_N"/>
    <property type="match status" value="1"/>
</dbReference>
<dbReference type="InterPro" id="IPR011533">
    <property type="entry name" value="BetA"/>
</dbReference>
<dbReference type="InterPro" id="IPR012132">
    <property type="entry name" value="GMC_OxRdtase"/>
</dbReference>
<dbReference type="EMBL" id="WIXK01000004">
    <property type="protein sequence ID" value="MQY42822.1"/>
    <property type="molecule type" value="Genomic_DNA"/>
</dbReference>
<dbReference type="UniPathway" id="UPA00529">
    <property type="reaction ID" value="UER00385"/>
</dbReference>
<keyword evidence="5 12" id="KW-0560">Oxidoreductase</keyword>
<dbReference type="PANTHER" id="PTHR11552:SF147">
    <property type="entry name" value="CHOLINE DEHYDROGENASE, MITOCHONDRIAL"/>
    <property type="match status" value="1"/>
</dbReference>
<evidence type="ECO:0000256" key="2">
    <source>
        <dbReference type="ARBA" id="ARBA00010790"/>
    </source>
</evidence>
<evidence type="ECO:0000313" key="13">
    <source>
        <dbReference type="Proteomes" id="UP000436694"/>
    </source>
</evidence>
<feature type="domain" description="Glucose-methanol-choline oxidoreductase N-terminal" evidence="11">
    <location>
        <begin position="254"/>
        <end position="268"/>
    </location>
</feature>
<dbReference type="PIRSF" id="PIRSF000137">
    <property type="entry name" value="Alcohol_oxidase"/>
    <property type="match status" value="1"/>
</dbReference>
<evidence type="ECO:0000313" key="12">
    <source>
        <dbReference type="EMBL" id="MQY42822.1"/>
    </source>
</evidence>
<feature type="binding site" evidence="7">
    <location>
        <position position="81"/>
    </location>
    <ligand>
        <name>FAD</name>
        <dbReference type="ChEBI" id="CHEBI:57692"/>
    </ligand>
</feature>
<comment type="caution">
    <text evidence="12">The sequence shown here is derived from an EMBL/GenBank/DDBJ whole genome shotgun (WGS) entry which is preliminary data.</text>
</comment>
<dbReference type="NCBIfam" id="NF002550">
    <property type="entry name" value="PRK02106.1"/>
    <property type="match status" value="1"/>
</dbReference>
<protein>
    <recommendedName>
        <fullName evidence="6 9">Choline dehydrogenase</fullName>
        <ecNumber evidence="6 9">1.1.99.1</ecNumber>
    </recommendedName>
</protein>
<evidence type="ECO:0000256" key="8">
    <source>
        <dbReference type="RuleBase" id="RU003968"/>
    </source>
</evidence>
<dbReference type="RefSeq" id="WP_153547376.1">
    <property type="nucleotide sequence ID" value="NZ_WIXK01000004.1"/>
</dbReference>
<dbReference type="Gene3D" id="3.50.50.60">
    <property type="entry name" value="FAD/NAD(P)-binding domain"/>
    <property type="match status" value="1"/>
</dbReference>
<feature type="binding site" evidence="7">
    <location>
        <begin position="89"/>
        <end position="92"/>
    </location>
    <ligand>
        <name>FAD</name>
        <dbReference type="ChEBI" id="CHEBI:57692"/>
    </ligand>
</feature>
<dbReference type="InterPro" id="IPR036188">
    <property type="entry name" value="FAD/NAD-bd_sf"/>
</dbReference>
<evidence type="ECO:0000256" key="5">
    <source>
        <dbReference type="ARBA" id="ARBA00023002"/>
    </source>
</evidence>
<comment type="cofactor">
    <cofactor evidence="1 7">
        <name>FAD</name>
        <dbReference type="ChEBI" id="CHEBI:57692"/>
    </cofactor>
</comment>
<name>A0A844AY01_9RHOB</name>
<evidence type="ECO:0000256" key="9">
    <source>
        <dbReference type="RuleBase" id="RU003969"/>
    </source>
</evidence>
<keyword evidence="3 8" id="KW-0285">Flavoprotein</keyword>
<evidence type="ECO:0000256" key="6">
    <source>
        <dbReference type="NCBIfam" id="TIGR01810"/>
    </source>
</evidence>